<dbReference type="PANTHER" id="PTHR33345">
    <property type="entry name" value="ADAPTER PROTEIN, PUTATIVE-RELATED"/>
    <property type="match status" value="1"/>
</dbReference>
<evidence type="ECO:0000313" key="12">
    <source>
        <dbReference type="EMBL" id="RHN82013.1"/>
    </source>
</evidence>
<reference evidence="11 14" key="1">
    <citation type="journal article" date="2011" name="Nature">
        <title>The Medicago genome provides insight into the evolution of rhizobial symbioses.</title>
        <authorList>
            <person name="Young N.D."/>
            <person name="Debelle F."/>
            <person name="Oldroyd G.E."/>
            <person name="Geurts R."/>
            <person name="Cannon S.B."/>
            <person name="Udvardi M.K."/>
            <person name="Benedito V.A."/>
            <person name="Mayer K.F."/>
            <person name="Gouzy J."/>
            <person name="Schoof H."/>
            <person name="Van de Peer Y."/>
            <person name="Proost S."/>
            <person name="Cook D.R."/>
            <person name="Meyers B.C."/>
            <person name="Spannagl M."/>
            <person name="Cheung F."/>
            <person name="De Mita S."/>
            <person name="Krishnakumar V."/>
            <person name="Gundlach H."/>
            <person name="Zhou S."/>
            <person name="Mudge J."/>
            <person name="Bharti A.K."/>
            <person name="Murray J.D."/>
            <person name="Naoumkina M.A."/>
            <person name="Rosen B."/>
            <person name="Silverstein K.A."/>
            <person name="Tang H."/>
            <person name="Rombauts S."/>
            <person name="Zhao P.X."/>
            <person name="Zhou P."/>
            <person name="Barbe V."/>
            <person name="Bardou P."/>
            <person name="Bechner M."/>
            <person name="Bellec A."/>
            <person name="Berger A."/>
            <person name="Berges H."/>
            <person name="Bidwell S."/>
            <person name="Bisseling T."/>
            <person name="Choisne N."/>
            <person name="Couloux A."/>
            <person name="Denny R."/>
            <person name="Deshpande S."/>
            <person name="Dai X."/>
            <person name="Doyle J.J."/>
            <person name="Dudez A.M."/>
            <person name="Farmer A.D."/>
            <person name="Fouteau S."/>
            <person name="Franken C."/>
            <person name="Gibelin C."/>
            <person name="Gish J."/>
            <person name="Goldstein S."/>
            <person name="Gonzalez A.J."/>
            <person name="Green P.J."/>
            <person name="Hallab A."/>
            <person name="Hartog M."/>
            <person name="Hua A."/>
            <person name="Humphray S.J."/>
            <person name="Jeong D.H."/>
            <person name="Jing Y."/>
            <person name="Jocker A."/>
            <person name="Kenton S.M."/>
            <person name="Kim D.J."/>
            <person name="Klee K."/>
            <person name="Lai H."/>
            <person name="Lang C."/>
            <person name="Lin S."/>
            <person name="Macmil S.L."/>
            <person name="Magdelenat G."/>
            <person name="Matthews L."/>
            <person name="McCorrison J."/>
            <person name="Monaghan E.L."/>
            <person name="Mun J.H."/>
            <person name="Najar F.Z."/>
            <person name="Nicholson C."/>
            <person name="Noirot C."/>
            <person name="O'Bleness M."/>
            <person name="Paule C.R."/>
            <person name="Poulain J."/>
            <person name="Prion F."/>
            <person name="Qin B."/>
            <person name="Qu C."/>
            <person name="Retzel E.F."/>
            <person name="Riddle C."/>
            <person name="Sallet E."/>
            <person name="Samain S."/>
            <person name="Samson N."/>
            <person name="Sanders I."/>
            <person name="Saurat O."/>
            <person name="Scarpelli C."/>
            <person name="Schiex T."/>
            <person name="Segurens B."/>
            <person name="Severin A.J."/>
            <person name="Sherrier D.J."/>
            <person name="Shi R."/>
            <person name="Sims S."/>
            <person name="Singer S.R."/>
            <person name="Sinharoy S."/>
            <person name="Sterck L."/>
            <person name="Viollet A."/>
            <person name="Wang B.B."/>
            <person name="Wang K."/>
            <person name="Wang M."/>
            <person name="Wang X."/>
            <person name="Warfsmann J."/>
            <person name="Weissenbach J."/>
            <person name="White D.D."/>
            <person name="White J.D."/>
            <person name="Wiley G.B."/>
            <person name="Wincker P."/>
            <person name="Xing Y."/>
            <person name="Yang L."/>
            <person name="Yao Z."/>
            <person name="Ying F."/>
            <person name="Zhai J."/>
            <person name="Zhou L."/>
            <person name="Zuber A."/>
            <person name="Denarie J."/>
            <person name="Dixon R.A."/>
            <person name="May G.D."/>
            <person name="Schwartz D.C."/>
            <person name="Rogers J."/>
            <person name="Quetier F."/>
            <person name="Town C.D."/>
            <person name="Roe B.A."/>
        </authorList>
    </citation>
    <scope>NUCLEOTIDE SEQUENCE [LARGE SCALE GENOMIC DNA]</scope>
    <source>
        <strain evidence="11">A17</strain>
        <strain evidence="13 14">cv. Jemalong A17</strain>
    </source>
</reference>
<evidence type="ECO:0000256" key="4">
    <source>
        <dbReference type="ARBA" id="ARBA00022833"/>
    </source>
</evidence>
<feature type="region of interest" description="Disordered" evidence="7">
    <location>
        <begin position="1"/>
        <end position="37"/>
    </location>
</feature>
<evidence type="ECO:0000259" key="8">
    <source>
        <dbReference type="Pfam" id="PF07227"/>
    </source>
</evidence>
<sequence>MEPEPANSVASNGGSNSSNLVAPVAPEQSGEGLPYAPENFPNPGDIWRWKSGKRISNNGNYRDRYLYVPHRLVANRSSIIFKSKLSVERYVKEKFPDVNITEFFDSFTWSIPSGLPGNMNPRGNTNPLGDDSLLRQFELEEEAESDLLCDIDGCKAGNSTCSSLILEKEHSPIMPCDLCCAAPNFCRECCCILCYKTLDSAYGGYSYIICKVTQGNTICGHAAHLECARRSYMAGTVEEPIGLDAEYLCRRCDGITELISHANELLLTCEAIDSNNDVKEKILHLGLCLLCDSQKATAKELMSRFALALSKLKDGTNTEDILKAYTNLTAAHSPGSNNGNAAMDTSDDESPLNVKKGTKSFRYHSEVLKLDAEFDQTMEAFKKSQKYELKVAEETLREQLKHLNNLSKQLEKEKSELANQPNASHSSVLFQTVKKGEEQLRQEVMKLEEMKKIAKGCGRTSIDVLKLFDF</sequence>
<dbReference type="Pfam" id="PF07227">
    <property type="entry name" value="PHD_Oberon"/>
    <property type="match status" value="1"/>
</dbReference>
<dbReference type="OrthoDB" id="1852608at2759"/>
<dbReference type="HOGENOM" id="CLU_024424_0_0_1"/>
<reference evidence="12" key="5">
    <citation type="journal article" date="2018" name="Nat. Plants">
        <title>Whole-genome landscape of Medicago truncatula symbiotic genes.</title>
        <authorList>
            <person name="Pecrix Y."/>
            <person name="Gamas P."/>
            <person name="Carrere S."/>
        </authorList>
    </citation>
    <scope>NUCLEOTIDE SEQUENCE</scope>
    <source>
        <tissue evidence="12">Leaves</tissue>
    </source>
</reference>
<dbReference type="KEGG" id="mtr:25485197"/>
<feature type="region of interest" description="Disordered" evidence="7">
    <location>
        <begin position="332"/>
        <end position="355"/>
    </location>
</feature>
<dbReference type="EMBL" id="PSQE01000001">
    <property type="protein sequence ID" value="RHN82013.1"/>
    <property type="molecule type" value="Genomic_DNA"/>
</dbReference>
<dbReference type="AlphaFoldDB" id="A0A072VQ13"/>
<dbReference type="InterPro" id="IPR056034">
    <property type="entry name" value="DUF7615"/>
</dbReference>
<reference evidence="15" key="4">
    <citation type="journal article" date="2018" name="Nat. Plants">
        <title>Whole-genome landscape of Medicago truncatula symbiotic genes.</title>
        <authorList>
            <person name="Pecrix Y."/>
            <person name="Staton S.E."/>
            <person name="Sallet E."/>
            <person name="Lelandais-Briere C."/>
            <person name="Moreau S."/>
            <person name="Carrere S."/>
            <person name="Blein T."/>
            <person name="Jardinaud M.F."/>
            <person name="Latrasse D."/>
            <person name="Zouine M."/>
            <person name="Zahm M."/>
            <person name="Kreplak J."/>
            <person name="Mayjonade B."/>
            <person name="Satge C."/>
            <person name="Perez M."/>
            <person name="Cauet S."/>
            <person name="Marande W."/>
            <person name="Chantry-Darmon C."/>
            <person name="Lopez-Roques C."/>
            <person name="Bouchez O."/>
            <person name="Berard A."/>
            <person name="Debelle F."/>
            <person name="Munos S."/>
            <person name="Bendahmane A."/>
            <person name="Berges H."/>
            <person name="Niebel A."/>
            <person name="Buitink J."/>
            <person name="Frugier F."/>
            <person name="Benhamed M."/>
            <person name="Crespi M."/>
            <person name="Gouzy J."/>
            <person name="Gamas P."/>
        </authorList>
    </citation>
    <scope>NUCLEOTIDE SEQUENCE [LARGE SCALE GENOMIC DNA]</scope>
    <source>
        <strain evidence="15">cv. Jemalong A17</strain>
    </source>
</reference>
<evidence type="ECO:0000256" key="7">
    <source>
        <dbReference type="SAM" id="MobiDB-lite"/>
    </source>
</evidence>
<protein>
    <submittedName>
        <fullName evidence="11">CDPK adapter protein, putative</fullName>
    </submittedName>
    <submittedName>
        <fullName evidence="12">Putative oberon, PHD finger domain-containing protein</fullName>
    </submittedName>
</protein>
<accession>A0A072VQ13</accession>
<keyword evidence="2" id="KW-0479">Metal-binding</keyword>
<keyword evidence="14" id="KW-1185">Reference proteome</keyword>
<reference evidence="11 14" key="2">
    <citation type="journal article" date="2014" name="BMC Genomics">
        <title>An improved genome release (version Mt4.0) for the model legume Medicago truncatula.</title>
        <authorList>
            <person name="Tang H."/>
            <person name="Krishnakumar V."/>
            <person name="Bidwell S."/>
            <person name="Rosen B."/>
            <person name="Chan A."/>
            <person name="Zhou S."/>
            <person name="Gentzbittel L."/>
            <person name="Childs K.L."/>
            <person name="Yandell M."/>
            <person name="Gundlach H."/>
            <person name="Mayer K.F."/>
            <person name="Schwartz D.C."/>
            <person name="Town C.D."/>
        </authorList>
    </citation>
    <scope>GENOME REANNOTATION</scope>
    <source>
        <strain evidence="11">A17</strain>
        <strain evidence="13 14">cv. Jemalong A17</strain>
    </source>
</reference>
<keyword evidence="4" id="KW-0862">Zinc</keyword>
<name>A0A072VQ13_MEDTR</name>
<keyword evidence="6" id="KW-0175">Coiled coil</keyword>
<feature type="coiled-coil region" evidence="6">
    <location>
        <begin position="389"/>
        <end position="420"/>
    </location>
</feature>
<dbReference type="Gramene" id="rna6129">
    <property type="protein sequence ID" value="RHN82013.1"/>
    <property type="gene ID" value="gene6129"/>
</dbReference>
<dbReference type="Proteomes" id="UP000002051">
    <property type="component" value="Unassembled WGS sequence"/>
</dbReference>
<dbReference type="GO" id="GO:0005634">
    <property type="term" value="C:nucleus"/>
    <property type="evidence" value="ECO:0007669"/>
    <property type="project" value="UniProtKB-SubCell"/>
</dbReference>
<evidence type="ECO:0000256" key="1">
    <source>
        <dbReference type="ARBA" id="ARBA00004123"/>
    </source>
</evidence>
<evidence type="ECO:0000313" key="15">
    <source>
        <dbReference type="Proteomes" id="UP000265566"/>
    </source>
</evidence>
<evidence type="ECO:0000313" key="13">
    <source>
        <dbReference type="EnsemblPlants" id="KEH43867"/>
    </source>
</evidence>
<dbReference type="EMBL" id="CM001217">
    <property type="protein sequence ID" value="KEH43867.1"/>
    <property type="molecule type" value="Genomic_DNA"/>
</dbReference>
<feature type="domain" description="DUF7615" evidence="10">
    <location>
        <begin position="363"/>
        <end position="466"/>
    </location>
</feature>
<evidence type="ECO:0000256" key="6">
    <source>
        <dbReference type="SAM" id="Coils"/>
    </source>
</evidence>
<evidence type="ECO:0000259" key="9">
    <source>
        <dbReference type="Pfam" id="PF23299"/>
    </source>
</evidence>
<dbReference type="PANTHER" id="PTHR33345:SF6">
    <property type="entry name" value="OS03G0747200 PROTEIN"/>
    <property type="match status" value="1"/>
</dbReference>
<feature type="domain" description="Oberon-like PHD finger" evidence="8">
    <location>
        <begin position="157"/>
        <end position="285"/>
    </location>
</feature>
<evidence type="ECO:0000256" key="3">
    <source>
        <dbReference type="ARBA" id="ARBA00022771"/>
    </source>
</evidence>
<feature type="compositionally biased region" description="Low complexity" evidence="7">
    <location>
        <begin position="1"/>
        <end position="19"/>
    </location>
</feature>
<evidence type="ECO:0000256" key="2">
    <source>
        <dbReference type="ARBA" id="ARBA00022723"/>
    </source>
</evidence>
<dbReference type="STRING" id="3880.A0A072VQ13"/>
<dbReference type="InterPro" id="IPR032881">
    <property type="entry name" value="Oberon-like_PHD"/>
</dbReference>
<dbReference type="Pfam" id="PF23299">
    <property type="entry name" value="DUF7081"/>
    <property type="match status" value="1"/>
</dbReference>
<dbReference type="Proteomes" id="UP000265566">
    <property type="component" value="Chromosome 1"/>
</dbReference>
<evidence type="ECO:0000313" key="11">
    <source>
        <dbReference type="EMBL" id="KEH43867.1"/>
    </source>
</evidence>
<dbReference type="Pfam" id="PF24590">
    <property type="entry name" value="DUF7615"/>
    <property type="match status" value="1"/>
</dbReference>
<keyword evidence="5" id="KW-0539">Nucleus</keyword>
<evidence type="ECO:0000259" key="10">
    <source>
        <dbReference type="Pfam" id="PF24590"/>
    </source>
</evidence>
<proteinExistence type="predicted"/>
<organism evidence="11 14">
    <name type="scientific">Medicago truncatula</name>
    <name type="common">Barrel medic</name>
    <name type="synonym">Medicago tribuloides</name>
    <dbReference type="NCBI Taxonomy" id="3880"/>
    <lineage>
        <taxon>Eukaryota</taxon>
        <taxon>Viridiplantae</taxon>
        <taxon>Streptophyta</taxon>
        <taxon>Embryophyta</taxon>
        <taxon>Tracheophyta</taxon>
        <taxon>Spermatophyta</taxon>
        <taxon>Magnoliopsida</taxon>
        <taxon>eudicotyledons</taxon>
        <taxon>Gunneridae</taxon>
        <taxon>Pentapetalae</taxon>
        <taxon>rosids</taxon>
        <taxon>fabids</taxon>
        <taxon>Fabales</taxon>
        <taxon>Fabaceae</taxon>
        <taxon>Papilionoideae</taxon>
        <taxon>50 kb inversion clade</taxon>
        <taxon>NPAAA clade</taxon>
        <taxon>Hologalegina</taxon>
        <taxon>IRL clade</taxon>
        <taxon>Trifolieae</taxon>
        <taxon>Medicago</taxon>
    </lineage>
</organism>
<evidence type="ECO:0000313" key="14">
    <source>
        <dbReference type="Proteomes" id="UP000002051"/>
    </source>
</evidence>
<keyword evidence="3" id="KW-0863">Zinc-finger</keyword>
<dbReference type="EnsemblPlants" id="KEH43867">
    <property type="protein sequence ID" value="KEH43867"/>
    <property type="gene ID" value="MTR_1g103600"/>
</dbReference>
<feature type="domain" description="DUF7081" evidence="9">
    <location>
        <begin position="23"/>
        <end position="113"/>
    </location>
</feature>
<dbReference type="InterPro" id="IPR055508">
    <property type="entry name" value="DUF7081"/>
</dbReference>
<reference evidence="13" key="3">
    <citation type="submission" date="2015-04" db="UniProtKB">
        <authorList>
            <consortium name="EnsemblPlants"/>
        </authorList>
    </citation>
    <scope>IDENTIFICATION</scope>
    <source>
        <strain evidence="13">cv. Jemalong A17</strain>
    </source>
</reference>
<gene>
    <name evidence="13" type="primary">25485197</name>
    <name evidence="11" type="ordered locus">MTR_1g103600</name>
    <name evidence="12" type="ORF">MtrunA17_Chr1g0205321</name>
</gene>
<dbReference type="GO" id="GO:0008270">
    <property type="term" value="F:zinc ion binding"/>
    <property type="evidence" value="ECO:0007669"/>
    <property type="project" value="UniProtKB-KW"/>
</dbReference>
<evidence type="ECO:0000256" key="5">
    <source>
        <dbReference type="ARBA" id="ARBA00023242"/>
    </source>
</evidence>
<comment type="subcellular location">
    <subcellularLocation>
        <location evidence="1">Nucleus</location>
    </subcellularLocation>
</comment>